<reference evidence="1 2" key="1">
    <citation type="journal article" date="2014" name="PLoS Genet.">
        <title>Phylogenetically driven sequencing of extremely halophilic archaea reveals strategies for static and dynamic osmo-response.</title>
        <authorList>
            <person name="Becker E.A."/>
            <person name="Seitzer P.M."/>
            <person name="Tritt A."/>
            <person name="Larsen D."/>
            <person name="Krusor M."/>
            <person name="Yao A.I."/>
            <person name="Wu D."/>
            <person name="Madern D."/>
            <person name="Eisen J.A."/>
            <person name="Darling A.E."/>
            <person name="Facciotti M.T."/>
        </authorList>
    </citation>
    <scope>NUCLEOTIDE SEQUENCE [LARGE SCALE GENOMIC DNA]</scope>
    <source>
        <strain evidence="1 2">JCM 10989</strain>
    </source>
</reference>
<proteinExistence type="predicted"/>
<evidence type="ECO:0000313" key="2">
    <source>
        <dbReference type="Proteomes" id="UP000011519"/>
    </source>
</evidence>
<evidence type="ECO:0000313" key="1">
    <source>
        <dbReference type="EMBL" id="ELY92315.1"/>
    </source>
</evidence>
<gene>
    <name evidence="1" type="ORF">C483_08382</name>
</gene>
<dbReference type="Gene3D" id="1.10.10.10">
    <property type="entry name" value="Winged helix-like DNA-binding domain superfamily/Winged helix DNA-binding domain"/>
    <property type="match status" value="1"/>
</dbReference>
<comment type="caution">
    <text evidence="1">The sequence shown here is derived from an EMBL/GenBank/DDBJ whole genome shotgun (WGS) entry which is preliminary data.</text>
</comment>
<dbReference type="InterPro" id="IPR036388">
    <property type="entry name" value="WH-like_DNA-bd_sf"/>
</dbReference>
<sequence>MIVASTITEIYEYITKREIEEIDALEPPREYEDDKDYIYSLTDMLESQYQSGVPRTAIYKSAEMFDKELTRDEIDDVIMDLLMGGQAYEPDDDRLKLI</sequence>
<accession>M0A0N6</accession>
<keyword evidence="2" id="KW-1185">Reference proteome</keyword>
<name>M0A0N6_9EURY</name>
<protein>
    <submittedName>
        <fullName evidence="1">Uncharacterized protein</fullName>
    </submittedName>
</protein>
<dbReference type="AlphaFoldDB" id="M0A0N6"/>
<dbReference type="Proteomes" id="UP000011519">
    <property type="component" value="Unassembled WGS sequence"/>
</dbReference>
<organism evidence="1 2">
    <name type="scientific">Natrialba hulunbeirensis JCM 10989</name>
    <dbReference type="NCBI Taxonomy" id="1227493"/>
    <lineage>
        <taxon>Archaea</taxon>
        <taxon>Methanobacteriati</taxon>
        <taxon>Methanobacteriota</taxon>
        <taxon>Stenosarchaea group</taxon>
        <taxon>Halobacteria</taxon>
        <taxon>Halobacteriales</taxon>
        <taxon>Natrialbaceae</taxon>
        <taxon>Natrialba</taxon>
    </lineage>
</organism>
<dbReference type="EMBL" id="AOIM01000021">
    <property type="protein sequence ID" value="ELY92315.1"/>
    <property type="molecule type" value="Genomic_DNA"/>
</dbReference>